<dbReference type="InterPro" id="IPR035584">
    <property type="entry name" value="PurF_N"/>
</dbReference>
<dbReference type="EMBL" id="JBEPMA010000003">
    <property type="protein sequence ID" value="MET3617149.1"/>
    <property type="molecule type" value="Genomic_DNA"/>
</dbReference>
<dbReference type="InterPro" id="IPR017932">
    <property type="entry name" value="GATase_2_dom"/>
</dbReference>
<dbReference type="EC" id="2.4.2.14" evidence="7"/>
<comment type="cofactor">
    <cofactor evidence="7">
        <name>Mg(2+)</name>
        <dbReference type="ChEBI" id="CHEBI:18420"/>
    </cofactor>
    <text evidence="7">Binds 1 Mg(2+) ion per subunit.</text>
</comment>
<evidence type="ECO:0000256" key="5">
    <source>
        <dbReference type="ARBA" id="ARBA00022755"/>
    </source>
</evidence>
<dbReference type="Gene3D" id="3.60.20.10">
    <property type="entry name" value="Glutamine Phosphoribosylpyrophosphate, subunit 1, domain 1"/>
    <property type="match status" value="1"/>
</dbReference>
<comment type="function">
    <text evidence="7">Catalyzes the formation of phosphoribosylamine from phosphoribosylpyrophosphate (PRPP) and glutamine.</text>
</comment>
<dbReference type="GO" id="GO:0004044">
    <property type="term" value="F:amidophosphoribosyltransferase activity"/>
    <property type="evidence" value="ECO:0007669"/>
    <property type="project" value="UniProtKB-EC"/>
</dbReference>
<keyword evidence="7" id="KW-0408">Iron</keyword>
<evidence type="ECO:0000256" key="8">
    <source>
        <dbReference type="PIRNR" id="PIRNR000485"/>
    </source>
</evidence>
<sequence>MSAIIGIYSNSDVSKKLFYGLNSLQHRGQEASGICVYNEDGLILDKGNGLVYDNFDEESFLRLSGNIGIGHVRYATANKPHVYNAQPLLAFSRGKEFALAHDGSLVNDEELRKQLGREGALFQTEIDTEVILSLVVKYYDGDIVDAVKKTMDTIKGAYSIVMLFDNKLVAFRDPNGFRPLVIGESVNGEIIVASENAPIEIIGTDKIRDVEPAEIIVVDETGLHSYSHGEVDKKHCIFEYVYFARNDANLDGVNAYNFRRRCGEVLANEAPVDADLVIAVPDSGTPGAMGYAQESGIPFAEGLVKNRYMGRTFIKTTQEERELSVKLKLNPLETVLKDKKIIVVDDSIVRGTTSRNLIKRMKDSGAKEVHFRIISPPVMYPCYYGIDTPSREKLIAANFSVEEIRERIGADSLAFISMEGMLKASRVDEDIFCKACFDGSYAVWPNESDEV</sequence>
<accession>A0ABV2JBL1</accession>
<evidence type="ECO:0000313" key="11">
    <source>
        <dbReference type="Proteomes" id="UP001549162"/>
    </source>
</evidence>
<protein>
    <recommendedName>
        <fullName evidence="7">Amidophosphoribosyltransferase</fullName>
        <shortName evidence="7">ATase</shortName>
        <ecNumber evidence="7">2.4.2.14</ecNumber>
    </recommendedName>
    <alternativeName>
        <fullName evidence="7">Glutamine phosphoribosylpyrophosphate amidotransferase</fullName>
        <shortName evidence="7">GPATase</shortName>
    </alternativeName>
</protein>
<dbReference type="NCBIfam" id="TIGR01134">
    <property type="entry name" value="purF"/>
    <property type="match status" value="1"/>
</dbReference>
<dbReference type="PANTHER" id="PTHR11907">
    <property type="entry name" value="AMIDOPHOSPHORIBOSYLTRANSFERASE"/>
    <property type="match status" value="1"/>
</dbReference>
<dbReference type="InterPro" id="IPR000836">
    <property type="entry name" value="PRTase_dom"/>
</dbReference>
<dbReference type="InterPro" id="IPR029057">
    <property type="entry name" value="PRTase-like"/>
</dbReference>
<keyword evidence="7" id="KW-0479">Metal-binding</keyword>
<dbReference type="RefSeq" id="WP_354367314.1">
    <property type="nucleotide sequence ID" value="NZ_JBEPMA010000003.1"/>
</dbReference>
<comment type="caution">
    <text evidence="7">Lacks conserved residue(s) required for the propagation of feature annotation.</text>
</comment>
<feature type="binding site" evidence="7">
    <location>
        <position position="236"/>
    </location>
    <ligand>
        <name>[4Fe-4S] cluster</name>
        <dbReference type="ChEBI" id="CHEBI:49883"/>
    </ligand>
</feature>
<keyword evidence="7" id="KW-0460">Magnesium</keyword>
<dbReference type="SUPFAM" id="SSF56235">
    <property type="entry name" value="N-terminal nucleophile aminohydrolases (Ntn hydrolases)"/>
    <property type="match status" value="1"/>
</dbReference>
<organism evidence="10 11">
    <name type="scientific">Peptoniphilus olsenii</name>
    <dbReference type="NCBI Taxonomy" id="411570"/>
    <lineage>
        <taxon>Bacteria</taxon>
        <taxon>Bacillati</taxon>
        <taxon>Bacillota</taxon>
        <taxon>Tissierellia</taxon>
        <taxon>Tissierellales</taxon>
        <taxon>Peptoniphilaceae</taxon>
        <taxon>Peptoniphilus</taxon>
    </lineage>
</organism>
<name>A0ABV2JBL1_9FIRM</name>
<feature type="binding site" evidence="7">
    <location>
        <position position="433"/>
    </location>
    <ligand>
        <name>[4Fe-4S] cluster</name>
        <dbReference type="ChEBI" id="CHEBI:49883"/>
    </ligand>
</feature>
<dbReference type="PIRSF" id="PIRSF000485">
    <property type="entry name" value="Amd_phspho_trans"/>
    <property type="match status" value="1"/>
</dbReference>
<dbReference type="Pfam" id="PF00156">
    <property type="entry name" value="Pribosyltran"/>
    <property type="match status" value="1"/>
</dbReference>
<comment type="cofactor">
    <cofactor evidence="7">
        <name>[4Fe-4S] cluster</name>
        <dbReference type="ChEBI" id="CHEBI:49883"/>
    </cofactor>
    <text evidence="7">Binds 1 [4Fe-4S] cluster per subunit.</text>
</comment>
<evidence type="ECO:0000313" key="10">
    <source>
        <dbReference type="EMBL" id="MET3617149.1"/>
    </source>
</evidence>
<comment type="catalytic activity">
    <reaction evidence="7 8">
        <text>5-phospho-beta-D-ribosylamine + L-glutamate + diphosphate = 5-phospho-alpha-D-ribose 1-diphosphate + L-glutamine + H2O</text>
        <dbReference type="Rhea" id="RHEA:14905"/>
        <dbReference type="ChEBI" id="CHEBI:15377"/>
        <dbReference type="ChEBI" id="CHEBI:29985"/>
        <dbReference type="ChEBI" id="CHEBI:33019"/>
        <dbReference type="ChEBI" id="CHEBI:58017"/>
        <dbReference type="ChEBI" id="CHEBI:58359"/>
        <dbReference type="ChEBI" id="CHEBI:58681"/>
        <dbReference type="EC" id="2.4.2.14"/>
    </reaction>
</comment>
<evidence type="ECO:0000256" key="2">
    <source>
        <dbReference type="ARBA" id="ARBA00010138"/>
    </source>
</evidence>
<feature type="binding site" evidence="7">
    <location>
        <position position="436"/>
    </location>
    <ligand>
        <name>[4Fe-4S] cluster</name>
        <dbReference type="ChEBI" id="CHEBI:49883"/>
    </ligand>
</feature>
<reference evidence="10 11" key="1">
    <citation type="submission" date="2024-06" db="EMBL/GenBank/DDBJ databases">
        <title>Genomic Encyclopedia of Type Strains, Phase IV (KMG-IV): sequencing the most valuable type-strain genomes for metagenomic binning, comparative biology and taxonomic classification.</title>
        <authorList>
            <person name="Goeker M."/>
        </authorList>
    </citation>
    <scope>NUCLEOTIDE SEQUENCE [LARGE SCALE GENOMIC DNA]</scope>
    <source>
        <strain evidence="10 11">DSM 21460</strain>
    </source>
</reference>
<evidence type="ECO:0000256" key="4">
    <source>
        <dbReference type="ARBA" id="ARBA00022679"/>
    </source>
</evidence>
<evidence type="ECO:0000256" key="3">
    <source>
        <dbReference type="ARBA" id="ARBA00022676"/>
    </source>
</evidence>
<evidence type="ECO:0000256" key="7">
    <source>
        <dbReference type="HAMAP-Rule" id="MF_01931"/>
    </source>
</evidence>
<keyword evidence="5 7" id="KW-0658">Purine biosynthesis</keyword>
<dbReference type="HAMAP" id="MF_01931">
    <property type="entry name" value="PurF"/>
    <property type="match status" value="1"/>
</dbReference>
<proteinExistence type="inferred from homology"/>
<feature type="binding site" evidence="7">
    <location>
        <position position="346"/>
    </location>
    <ligand>
        <name>Mg(2+)</name>
        <dbReference type="ChEBI" id="CHEBI:18420"/>
    </ligand>
</feature>
<comment type="caution">
    <text evidence="10">The sequence shown here is derived from an EMBL/GenBank/DDBJ whole genome shotgun (WGS) entry which is preliminary data.</text>
</comment>
<keyword evidence="3 7" id="KW-0328">Glycosyltransferase</keyword>
<keyword evidence="11" id="KW-1185">Reference proteome</keyword>
<gene>
    <name evidence="7" type="primary">purF</name>
    <name evidence="10" type="ORF">ABID14_000777</name>
</gene>
<dbReference type="InterPro" id="IPR029055">
    <property type="entry name" value="Ntn_hydrolases_N"/>
</dbReference>
<dbReference type="CDD" id="cd06223">
    <property type="entry name" value="PRTases_typeI"/>
    <property type="match status" value="1"/>
</dbReference>
<comment type="similarity">
    <text evidence="2 7 8">In the C-terminal section; belongs to the purine/pyrimidine phosphoribosyltransferase family.</text>
</comment>
<dbReference type="Pfam" id="PF13537">
    <property type="entry name" value="GATase_7"/>
    <property type="match status" value="1"/>
</dbReference>
<feature type="domain" description="Glutamine amidotransferase type-2" evidence="9">
    <location>
        <begin position="2"/>
        <end position="221"/>
    </location>
</feature>
<feature type="binding site" evidence="7">
    <location>
        <position position="382"/>
    </location>
    <ligand>
        <name>[4Fe-4S] cluster</name>
        <dbReference type="ChEBI" id="CHEBI:49883"/>
    </ligand>
</feature>
<comment type="pathway">
    <text evidence="1 7 8">Purine metabolism; IMP biosynthesis via de novo pathway; N(1)-(5-phospho-D-ribosyl)glycinamide from 5-phospho-alpha-D-ribose 1-diphosphate: step 1/2.</text>
</comment>
<evidence type="ECO:0000256" key="6">
    <source>
        <dbReference type="ARBA" id="ARBA00022962"/>
    </source>
</evidence>
<dbReference type="CDD" id="cd00715">
    <property type="entry name" value="GPATase_N"/>
    <property type="match status" value="1"/>
</dbReference>
<dbReference type="PROSITE" id="PS51278">
    <property type="entry name" value="GATASE_TYPE_2"/>
    <property type="match status" value="1"/>
</dbReference>
<dbReference type="Proteomes" id="UP001549162">
    <property type="component" value="Unassembled WGS sequence"/>
</dbReference>
<keyword evidence="7" id="KW-0411">Iron-sulfur</keyword>
<dbReference type="SUPFAM" id="SSF53271">
    <property type="entry name" value="PRTase-like"/>
    <property type="match status" value="1"/>
</dbReference>
<keyword evidence="6 7" id="KW-0315">Glutamine amidotransferase</keyword>
<dbReference type="InterPro" id="IPR005854">
    <property type="entry name" value="PurF"/>
</dbReference>
<evidence type="ECO:0000259" key="9">
    <source>
        <dbReference type="PROSITE" id="PS51278"/>
    </source>
</evidence>
<feature type="binding site" evidence="7">
    <location>
        <position position="345"/>
    </location>
    <ligand>
        <name>Mg(2+)</name>
        <dbReference type="ChEBI" id="CHEBI:18420"/>
    </ligand>
</feature>
<keyword evidence="4 7" id="KW-0808">Transferase</keyword>
<feature type="binding site" evidence="7">
    <location>
        <position position="283"/>
    </location>
    <ligand>
        <name>Mg(2+)</name>
        <dbReference type="ChEBI" id="CHEBI:18420"/>
    </ligand>
</feature>
<dbReference type="Gene3D" id="3.40.50.2020">
    <property type="match status" value="1"/>
</dbReference>
<keyword evidence="7" id="KW-0004">4Fe-4S</keyword>
<evidence type="ECO:0000256" key="1">
    <source>
        <dbReference type="ARBA" id="ARBA00005209"/>
    </source>
</evidence>